<evidence type="ECO:0008006" key="3">
    <source>
        <dbReference type="Google" id="ProtNLM"/>
    </source>
</evidence>
<protein>
    <recommendedName>
        <fullName evidence="3">Nucleotide-diphospho-sugar transferase</fullName>
    </recommendedName>
</protein>
<gene>
    <name evidence="1" type="ORF">TBK1r_79650</name>
</gene>
<keyword evidence="2" id="KW-1185">Reference proteome</keyword>
<reference evidence="1 2" key="1">
    <citation type="submission" date="2019-02" db="EMBL/GenBank/DDBJ databases">
        <title>Deep-cultivation of Planctomycetes and their phenomic and genomic characterization uncovers novel biology.</title>
        <authorList>
            <person name="Wiegand S."/>
            <person name="Jogler M."/>
            <person name="Boedeker C."/>
            <person name="Pinto D."/>
            <person name="Vollmers J."/>
            <person name="Rivas-Marin E."/>
            <person name="Kohn T."/>
            <person name="Peeters S.H."/>
            <person name="Heuer A."/>
            <person name="Rast P."/>
            <person name="Oberbeckmann S."/>
            <person name="Bunk B."/>
            <person name="Jeske O."/>
            <person name="Meyerdierks A."/>
            <person name="Storesund J.E."/>
            <person name="Kallscheuer N."/>
            <person name="Luecker S."/>
            <person name="Lage O.M."/>
            <person name="Pohl T."/>
            <person name="Merkel B.J."/>
            <person name="Hornburger P."/>
            <person name="Mueller R.-W."/>
            <person name="Bruemmer F."/>
            <person name="Labrenz M."/>
            <person name="Spormann A.M."/>
            <person name="Op den Camp H."/>
            <person name="Overmann J."/>
            <person name="Amann R."/>
            <person name="Jetten M.S.M."/>
            <person name="Mascher T."/>
            <person name="Medema M.H."/>
            <person name="Devos D.P."/>
            <person name="Kaster A.-K."/>
            <person name="Ovreas L."/>
            <person name="Rohde M."/>
            <person name="Galperin M.Y."/>
            <person name="Jogler C."/>
        </authorList>
    </citation>
    <scope>NUCLEOTIDE SEQUENCE [LARGE SCALE GENOMIC DNA]</scope>
    <source>
        <strain evidence="1 2">TBK1r</strain>
    </source>
</reference>
<evidence type="ECO:0000313" key="1">
    <source>
        <dbReference type="EMBL" id="QDV88930.1"/>
    </source>
</evidence>
<accession>A0ABX5Y6V4</accession>
<dbReference type="Proteomes" id="UP000318081">
    <property type="component" value="Chromosome"/>
</dbReference>
<evidence type="ECO:0000313" key="2">
    <source>
        <dbReference type="Proteomes" id="UP000318081"/>
    </source>
</evidence>
<dbReference type="RefSeq" id="WP_145221807.1">
    <property type="nucleotide sequence ID" value="NZ_CP036432.1"/>
</dbReference>
<dbReference type="EMBL" id="CP036432">
    <property type="protein sequence ID" value="QDV88930.1"/>
    <property type="molecule type" value="Genomic_DNA"/>
</dbReference>
<proteinExistence type="predicted"/>
<name>A0ABX5Y6V4_9BACT</name>
<sequence>MQRPIVFVHCGSGEHLHLATRQAKLHNPDSPIVLLGDHSNRTLKFVDQHYCAADFFDGAARFAERYIHHSRNRVDWERFCFERWFILNEWMGKQDCESAWTFDSDVLVYSDLDEVAAELAGDALAYCTVSGHAMLVAARTGLDAFCHFCESMYEPTEQKRQRLADYAEAQLKRDGQGVSDMTALAWFRHESGLSIGDLSCPINGRFFDDNLCLSQGYDAVGRKRIRWRDGLPYATDTATGQLVGMHAIHFQGNAKKLMPAYSSRPDLVVLGSFLRRNLHSPIRRIRRKLKMIRASQAA</sequence>
<organism evidence="1 2">
    <name type="scientific">Stieleria magnilauensis</name>
    <dbReference type="NCBI Taxonomy" id="2527963"/>
    <lineage>
        <taxon>Bacteria</taxon>
        <taxon>Pseudomonadati</taxon>
        <taxon>Planctomycetota</taxon>
        <taxon>Planctomycetia</taxon>
        <taxon>Pirellulales</taxon>
        <taxon>Pirellulaceae</taxon>
        <taxon>Stieleria</taxon>
    </lineage>
</organism>